<comment type="caution">
    <text evidence="3">The sequence shown here is derived from an EMBL/GenBank/DDBJ whole genome shotgun (WGS) entry which is preliminary data.</text>
</comment>
<feature type="transmembrane region" description="Helical" evidence="1">
    <location>
        <begin position="180"/>
        <end position="206"/>
    </location>
</feature>
<sequence>MMNSNPTAADALYKKMWTTRGSRFVARSRYRVMNTLSVSSISALSVFLIAISVAAIVFQQSLTGLGQNLLNVFGVIASVGILAFSLIEGLRNHLGNSERMNESALSIGRLYEEFGVGYRSGRNEENEVRDYVRRYSEILEKYPLNHSSVDYMKFRADHAADFGLAGAVCLPLRVCMRVSWWFSICWVYAVVMLLVPAGLLTTLWLYSSVLIK</sequence>
<keyword evidence="1" id="KW-0472">Membrane</keyword>
<evidence type="ECO:0000313" key="3">
    <source>
        <dbReference type="EMBL" id="MBB5693521.1"/>
    </source>
</evidence>
<organism evidence="3 4">
    <name type="scientific">Muricoccus pecuniae</name>
    <dbReference type="NCBI Taxonomy" id="693023"/>
    <lineage>
        <taxon>Bacteria</taxon>
        <taxon>Pseudomonadati</taxon>
        <taxon>Pseudomonadota</taxon>
        <taxon>Alphaproteobacteria</taxon>
        <taxon>Acetobacterales</taxon>
        <taxon>Roseomonadaceae</taxon>
        <taxon>Muricoccus</taxon>
    </lineage>
</organism>
<feature type="transmembrane region" description="Helical" evidence="1">
    <location>
        <begin position="36"/>
        <end position="58"/>
    </location>
</feature>
<evidence type="ECO:0000313" key="4">
    <source>
        <dbReference type="Proteomes" id="UP000580654"/>
    </source>
</evidence>
<keyword evidence="4" id="KW-1185">Reference proteome</keyword>
<dbReference type="NCBIfam" id="NF033631">
    <property type="entry name" value="SLATT_5"/>
    <property type="match status" value="1"/>
</dbReference>
<keyword evidence="1" id="KW-0812">Transmembrane</keyword>
<dbReference type="InterPro" id="IPR041115">
    <property type="entry name" value="SLATT_5"/>
</dbReference>
<reference evidence="3 4" key="1">
    <citation type="submission" date="2020-08" db="EMBL/GenBank/DDBJ databases">
        <title>Genomic Encyclopedia of Type Strains, Phase IV (KMG-IV): sequencing the most valuable type-strain genomes for metagenomic binning, comparative biology and taxonomic classification.</title>
        <authorList>
            <person name="Goeker M."/>
        </authorList>
    </citation>
    <scope>NUCLEOTIDE SEQUENCE [LARGE SCALE GENOMIC DNA]</scope>
    <source>
        <strain evidence="3 4">DSM 25622</strain>
    </source>
</reference>
<feature type="domain" description="SMODS and SLOG-associating 2TM effector" evidence="2">
    <location>
        <begin position="7"/>
        <end position="199"/>
    </location>
</feature>
<dbReference type="RefSeq" id="WP_184515801.1">
    <property type="nucleotide sequence ID" value="NZ_JACIJD010000005.1"/>
</dbReference>
<feature type="transmembrane region" description="Helical" evidence="1">
    <location>
        <begin position="70"/>
        <end position="90"/>
    </location>
</feature>
<evidence type="ECO:0000259" key="2">
    <source>
        <dbReference type="Pfam" id="PF18160"/>
    </source>
</evidence>
<protein>
    <recommendedName>
        <fullName evidence="2">SMODS and SLOG-associating 2TM effector domain-containing protein</fullName>
    </recommendedName>
</protein>
<proteinExistence type="predicted"/>
<dbReference type="AlphaFoldDB" id="A0A840YBS7"/>
<dbReference type="Proteomes" id="UP000580654">
    <property type="component" value="Unassembled WGS sequence"/>
</dbReference>
<keyword evidence="1" id="KW-1133">Transmembrane helix</keyword>
<accession>A0A840YBS7</accession>
<dbReference type="EMBL" id="JACIJD010000005">
    <property type="protein sequence ID" value="MBB5693521.1"/>
    <property type="molecule type" value="Genomic_DNA"/>
</dbReference>
<name>A0A840YBS7_9PROT</name>
<evidence type="ECO:0000256" key="1">
    <source>
        <dbReference type="SAM" id="Phobius"/>
    </source>
</evidence>
<gene>
    <name evidence="3" type="ORF">FHS87_001550</name>
</gene>
<dbReference type="Pfam" id="PF18160">
    <property type="entry name" value="SLATT_5"/>
    <property type="match status" value="1"/>
</dbReference>